<protein>
    <submittedName>
        <fullName evidence="11">Hemolysin family protein</fullName>
    </submittedName>
</protein>
<feature type="transmembrane region" description="Helical" evidence="8">
    <location>
        <begin position="43"/>
        <end position="64"/>
    </location>
</feature>
<evidence type="ECO:0000256" key="6">
    <source>
        <dbReference type="ARBA" id="ARBA00023136"/>
    </source>
</evidence>
<dbReference type="PROSITE" id="PS51371">
    <property type="entry name" value="CBS"/>
    <property type="match status" value="2"/>
</dbReference>
<dbReference type="Pfam" id="PF01595">
    <property type="entry name" value="CNNM"/>
    <property type="match status" value="1"/>
</dbReference>
<sequence>MLLEPAGPIEYTVSVVGAVLVPVEWTATMATVWPSIPVPELPLWLLTVGGVLAIALLMVISGFFSSSEIAMFALPKHRLDALVETEATNATVVEELRGDPHRLLVTILVGNNVANVAMSSVATALLGFYVSGIQAVLLTTIGITSLVLLFSESAPKSYAIENTESWALRVARPIRFSEYLLYPFVVVFDKLTRAVNGLVGAETAIESAYITRSELQELIVAGERAGAIESDERDRLRRTFRFDETPASEIMVPRPDIVGVPASASLEDALQTSVYSEFTHLPVYEGSLDTVIGTVHVCDLLRERDYGERDPDEVDLWDVMRPTVHVPESMPADDVLAELQRAQVHLGVVIDEYGTTEGIVTTEDPTEVIVGEILQPRESVPIRIVDDGAAIVRGDVAVTAANEAMEIDLPTPPRSDTVAGLVLHRVGRLPEEGERVAVGDVAIVVESVADTRIEEVRIVRPPMDATTDGDGLDR</sequence>
<dbReference type="InterPro" id="IPR005170">
    <property type="entry name" value="Transptr-assoc_dom"/>
</dbReference>
<keyword evidence="12" id="KW-1185">Reference proteome</keyword>
<proteinExistence type="predicted"/>
<reference evidence="11 12" key="1">
    <citation type="submission" date="2022-09" db="EMBL/GenBank/DDBJ databases">
        <title>Enrichment on poylsaccharides allowed isolation of novel metabolic and taxonomic groups of Haloarchaea.</title>
        <authorList>
            <person name="Sorokin D.Y."/>
            <person name="Elcheninov A.G."/>
            <person name="Khizhniak T.V."/>
            <person name="Kolganova T.V."/>
            <person name="Kublanov I.V."/>
        </authorList>
    </citation>
    <scope>NUCLEOTIDE SEQUENCE [LARGE SCALE GENOMIC DNA]</scope>
    <source>
        <strain evidence="11 12">AArc-curdl1</strain>
    </source>
</reference>
<dbReference type="CDD" id="cd04590">
    <property type="entry name" value="CBS_pair_CorC_HlyC_assoc"/>
    <property type="match status" value="1"/>
</dbReference>
<dbReference type="Gene3D" id="3.30.465.10">
    <property type="match status" value="1"/>
</dbReference>
<dbReference type="InterPro" id="IPR002550">
    <property type="entry name" value="CNNM"/>
</dbReference>
<keyword evidence="5 7" id="KW-0129">CBS domain</keyword>
<comment type="caution">
    <text evidence="11">The sequence shown here is derived from an EMBL/GenBank/DDBJ whole genome shotgun (WGS) entry which is preliminary data.</text>
</comment>
<evidence type="ECO:0000256" key="1">
    <source>
        <dbReference type="ARBA" id="ARBA00004141"/>
    </source>
</evidence>
<dbReference type="AlphaFoldDB" id="A0AAP2Z5T5"/>
<dbReference type="EMBL" id="JAOPJZ010000001">
    <property type="protein sequence ID" value="MCU4750653.1"/>
    <property type="molecule type" value="Genomic_DNA"/>
</dbReference>
<evidence type="ECO:0000256" key="4">
    <source>
        <dbReference type="ARBA" id="ARBA00022989"/>
    </source>
</evidence>
<keyword evidence="2 8" id="KW-0812">Transmembrane</keyword>
<dbReference type="PROSITE" id="PS51846">
    <property type="entry name" value="CNNM"/>
    <property type="match status" value="1"/>
</dbReference>
<keyword evidence="4 8" id="KW-1133">Transmembrane helix</keyword>
<dbReference type="InterPro" id="IPR046342">
    <property type="entry name" value="CBS_dom_sf"/>
</dbReference>
<dbReference type="PANTHER" id="PTHR22777">
    <property type="entry name" value="HEMOLYSIN-RELATED"/>
    <property type="match status" value="1"/>
</dbReference>
<accession>A0AAP2Z5T5</accession>
<organism evidence="11 12">
    <name type="scientific">Natronosalvus hydrolyticus</name>
    <dbReference type="NCBI Taxonomy" id="2979988"/>
    <lineage>
        <taxon>Archaea</taxon>
        <taxon>Methanobacteriati</taxon>
        <taxon>Methanobacteriota</taxon>
        <taxon>Stenosarchaea group</taxon>
        <taxon>Halobacteria</taxon>
        <taxon>Halobacteriales</taxon>
        <taxon>Natrialbaceae</taxon>
        <taxon>Natronosalvus</taxon>
    </lineage>
</organism>
<evidence type="ECO:0000313" key="11">
    <source>
        <dbReference type="EMBL" id="MCU4750653.1"/>
    </source>
</evidence>
<evidence type="ECO:0000256" key="7">
    <source>
        <dbReference type="PROSITE-ProRule" id="PRU00703"/>
    </source>
</evidence>
<keyword evidence="3" id="KW-0677">Repeat</keyword>
<dbReference type="GO" id="GO:0016020">
    <property type="term" value="C:membrane"/>
    <property type="evidence" value="ECO:0007669"/>
    <property type="project" value="UniProtKB-SubCell"/>
</dbReference>
<evidence type="ECO:0000256" key="5">
    <source>
        <dbReference type="ARBA" id="ARBA00023122"/>
    </source>
</evidence>
<evidence type="ECO:0000259" key="9">
    <source>
        <dbReference type="PROSITE" id="PS51371"/>
    </source>
</evidence>
<feature type="domain" description="CBS" evidence="9">
    <location>
        <begin position="251"/>
        <end position="313"/>
    </location>
</feature>
<gene>
    <name evidence="11" type="ORF">OB919_01435</name>
</gene>
<dbReference type="RefSeq" id="WP_342805643.1">
    <property type="nucleotide sequence ID" value="NZ_JAOPJZ010000001.1"/>
</dbReference>
<dbReference type="Gene3D" id="3.10.580.10">
    <property type="entry name" value="CBS-domain"/>
    <property type="match status" value="1"/>
</dbReference>
<feature type="transmembrane region" description="Helical" evidence="8">
    <location>
        <begin position="128"/>
        <end position="150"/>
    </location>
</feature>
<dbReference type="GO" id="GO:0050660">
    <property type="term" value="F:flavin adenine dinucleotide binding"/>
    <property type="evidence" value="ECO:0007669"/>
    <property type="project" value="InterPro"/>
</dbReference>
<dbReference type="Pfam" id="PF00571">
    <property type="entry name" value="CBS"/>
    <property type="match status" value="2"/>
</dbReference>
<dbReference type="SUPFAM" id="SSF54631">
    <property type="entry name" value="CBS-domain pair"/>
    <property type="match status" value="1"/>
</dbReference>
<dbReference type="SUPFAM" id="SSF56176">
    <property type="entry name" value="FAD-binding/transporter-associated domain-like"/>
    <property type="match status" value="1"/>
</dbReference>
<evidence type="ECO:0000256" key="8">
    <source>
        <dbReference type="SAM" id="Phobius"/>
    </source>
</evidence>
<evidence type="ECO:0000256" key="3">
    <source>
        <dbReference type="ARBA" id="ARBA00022737"/>
    </source>
</evidence>
<evidence type="ECO:0000256" key="2">
    <source>
        <dbReference type="ARBA" id="ARBA00022692"/>
    </source>
</evidence>
<comment type="subcellular location">
    <subcellularLocation>
        <location evidence="1">Membrane</location>
        <topology evidence="1">Multi-pass membrane protein</topology>
    </subcellularLocation>
</comment>
<dbReference type="SMART" id="SM01091">
    <property type="entry name" value="CorC_HlyC"/>
    <property type="match status" value="1"/>
</dbReference>
<dbReference type="InterPro" id="IPR016169">
    <property type="entry name" value="FAD-bd_PCMH_sub2"/>
</dbReference>
<dbReference type="Proteomes" id="UP001321047">
    <property type="component" value="Unassembled WGS sequence"/>
</dbReference>
<dbReference type="Pfam" id="PF03471">
    <property type="entry name" value="CorC_HlyC"/>
    <property type="match status" value="1"/>
</dbReference>
<feature type="domain" description="CNNM transmembrane" evidence="10">
    <location>
        <begin position="43"/>
        <end position="232"/>
    </location>
</feature>
<evidence type="ECO:0000259" key="10">
    <source>
        <dbReference type="PROSITE" id="PS51846"/>
    </source>
</evidence>
<dbReference type="InterPro" id="IPR036318">
    <property type="entry name" value="FAD-bd_PCMH-like_sf"/>
</dbReference>
<evidence type="ECO:0000313" key="12">
    <source>
        <dbReference type="Proteomes" id="UP001321047"/>
    </source>
</evidence>
<dbReference type="InterPro" id="IPR000644">
    <property type="entry name" value="CBS_dom"/>
</dbReference>
<dbReference type="InterPro" id="IPR044751">
    <property type="entry name" value="Ion_transp-like_CBS"/>
</dbReference>
<keyword evidence="6 8" id="KW-0472">Membrane</keyword>
<dbReference type="PANTHER" id="PTHR22777:SF17">
    <property type="entry name" value="UPF0053 PROTEIN SLL0260"/>
    <property type="match status" value="1"/>
</dbReference>
<name>A0AAP2Z5T5_9EURY</name>
<feature type="domain" description="CBS" evidence="9">
    <location>
        <begin position="319"/>
        <end position="379"/>
    </location>
</feature>